<evidence type="ECO:0000313" key="1">
    <source>
        <dbReference type="EMBL" id="KAI8674803.1"/>
    </source>
</evidence>
<dbReference type="EMBL" id="CM046505">
    <property type="protein sequence ID" value="KAI8674803.1"/>
    <property type="molecule type" value="Genomic_DNA"/>
</dbReference>
<dbReference type="Proteomes" id="UP001065298">
    <property type="component" value="Chromosome 3"/>
</dbReference>
<keyword evidence="2" id="KW-1185">Reference proteome</keyword>
<protein>
    <submittedName>
        <fullName evidence="1">Uncharacterized protein</fullName>
    </submittedName>
</protein>
<evidence type="ECO:0000313" key="2">
    <source>
        <dbReference type="Proteomes" id="UP001065298"/>
    </source>
</evidence>
<comment type="caution">
    <text evidence="1">The sequence shown here is derived from an EMBL/GenBank/DDBJ whole genome shotgun (WGS) entry which is preliminary data.</text>
</comment>
<proteinExistence type="predicted"/>
<reference evidence="1" key="1">
    <citation type="submission" date="2022-06" db="EMBL/GenBank/DDBJ databases">
        <title>Fusarium solani species complex genomes reveal bases of compartmentalisation and animal pathogenesis.</title>
        <authorList>
            <person name="Tsai I.J."/>
        </authorList>
    </citation>
    <scope>NUCLEOTIDE SEQUENCE</scope>
    <source>
        <strain evidence="1">Fu6.1</strain>
    </source>
</reference>
<organism evidence="1 2">
    <name type="scientific">Fusarium keratoplasticum</name>
    <dbReference type="NCBI Taxonomy" id="1328300"/>
    <lineage>
        <taxon>Eukaryota</taxon>
        <taxon>Fungi</taxon>
        <taxon>Dikarya</taxon>
        <taxon>Ascomycota</taxon>
        <taxon>Pezizomycotina</taxon>
        <taxon>Sordariomycetes</taxon>
        <taxon>Hypocreomycetidae</taxon>
        <taxon>Hypocreales</taxon>
        <taxon>Nectriaceae</taxon>
        <taxon>Fusarium</taxon>
        <taxon>Fusarium solani species complex</taxon>
    </lineage>
</organism>
<name>A0ACC0R3X8_9HYPO</name>
<accession>A0ACC0R3X8</accession>
<sequence length="363" mass="39917">MEPPPLRGPIRKKRSTRASNLTISLAPELAPPSSRSITSPVRHSPARPSPARQSAPSSLVSPVRSTTITQQRNYSGPSPDFLAPPLSASLVSADYGSIRSEPPEERADSTETVRGPLSLDRGGTPPLTPFPRWVSDDEDDSCDVRGWDESVQQSTSRMDNKQHGYDGRHIPVTIVRLEGRWIISSAIHGFVLVTQFAVSLGVFSALRWVTVWKEDEPGNDFTEWWEMSFGTLRFALISCRLWTFVDPILVTLLLLCSVTLLAHEVKLLSSVALLYLQSLILAVTTAASVVLWARCFQEQSPEVKGVLMGCNVMLWGLALFGFIRAAVVWKAELSEDGGMDVERGVAYGTFVPWGVGDERRGSL</sequence>
<gene>
    <name evidence="1" type="ORF">NCS57_00379200</name>
</gene>